<dbReference type="GO" id="GO:0009003">
    <property type="term" value="F:signal peptidase activity"/>
    <property type="evidence" value="ECO:0007669"/>
    <property type="project" value="UniProtKB-EC"/>
</dbReference>
<evidence type="ECO:0000256" key="2">
    <source>
        <dbReference type="ARBA" id="ARBA00022692"/>
    </source>
</evidence>
<proteinExistence type="predicted"/>
<dbReference type="InterPro" id="IPR006558">
    <property type="entry name" value="LamG-like"/>
</dbReference>
<dbReference type="Proteomes" id="UP001596298">
    <property type="component" value="Unassembled WGS sequence"/>
</dbReference>
<evidence type="ECO:0000256" key="4">
    <source>
        <dbReference type="ARBA" id="ARBA00022989"/>
    </source>
</evidence>
<keyword evidence="5 9" id="KW-0472">Membrane</keyword>
<accession>A0ABW2AFT3</accession>
<keyword evidence="3" id="KW-0732">Signal</keyword>
<dbReference type="InterPro" id="IPR001733">
    <property type="entry name" value="Peptidase_S26B"/>
</dbReference>
<evidence type="ECO:0000313" key="13">
    <source>
        <dbReference type="Proteomes" id="UP001596298"/>
    </source>
</evidence>
<evidence type="ECO:0000259" key="10">
    <source>
        <dbReference type="SMART" id="SM00282"/>
    </source>
</evidence>
<feature type="transmembrane region" description="Helical" evidence="9">
    <location>
        <begin position="16"/>
        <end position="40"/>
    </location>
</feature>
<keyword evidence="4 9" id="KW-1133">Transmembrane helix</keyword>
<protein>
    <recommendedName>
        <fullName evidence="7">Signal peptidase I</fullName>
        <ecNumber evidence="7">3.4.21.89</ecNumber>
    </recommendedName>
</protein>
<dbReference type="InterPro" id="IPR036286">
    <property type="entry name" value="LexA/Signal_pep-like_sf"/>
</dbReference>
<comment type="subcellular location">
    <subcellularLocation>
        <location evidence="1">Membrane</location>
    </subcellularLocation>
</comment>
<dbReference type="EMBL" id="JBHSWH010000001">
    <property type="protein sequence ID" value="MFC6705687.1"/>
    <property type="molecule type" value="Genomic_DNA"/>
</dbReference>
<sequence>MATPITHRQQWRTGRFALLIAVSCRGLLAMLVSLLVWSVLPVALGWHVTVVMSGSMEPALRPGDVVASRPVSVQQVRPGQVLLVDDPDHAGRLRLHRLVRINPDGTLTLRGDANPAADSTPVRRSAVRGVGSLRVPLVGSPAYWAQTHRSGQLVEGAAALVLLLAGACAWRDEEDDSDGDSRDDTGDGSGIEAHPDAPTAGNAPPAEVPEDESSIRRAAFAGRGARLAGIGVLTFGLIGAGIATGPAALAAPLTANTSSSSTWAAATSFAGCSPAVMTDKPYAYYRLAETSGTTAADASGNGRNGTYSSGVTHNAGGPCSDASAAATFTGSEMVSTTQQIALGSTFTEEIWFNTTAPKGGSLIGFANTPTGSASDPQLSVNSASRLVFAVPTSSGSVTVTSPGPKKYNDGAWHLVVATLSSAGMQLYVDGVSVASNSSTTTMTSTTGYLQMGNGFPGSLSGAAFYNTALSAAQITAHYNAT</sequence>
<dbReference type="RefSeq" id="WP_382401046.1">
    <property type="nucleotide sequence ID" value="NZ_JBHSWH010000001.1"/>
</dbReference>
<dbReference type="SMART" id="SM00560">
    <property type="entry name" value="LamGL"/>
    <property type="match status" value="1"/>
</dbReference>
<feature type="domain" description="LamG-like jellyroll fold" evidence="11">
    <location>
        <begin position="344"/>
        <end position="472"/>
    </location>
</feature>
<dbReference type="InterPro" id="IPR013320">
    <property type="entry name" value="ConA-like_dom_sf"/>
</dbReference>
<evidence type="ECO:0000259" key="11">
    <source>
        <dbReference type="SMART" id="SM00560"/>
    </source>
</evidence>
<dbReference type="SMART" id="SM00282">
    <property type="entry name" value="LamG"/>
    <property type="match status" value="1"/>
</dbReference>
<keyword evidence="13" id="KW-1185">Reference proteome</keyword>
<dbReference type="CDD" id="cd00110">
    <property type="entry name" value="LamG"/>
    <property type="match status" value="1"/>
</dbReference>
<name>A0ABW2AFT3_9MICO</name>
<comment type="caution">
    <text evidence="12">The sequence shown here is derived from an EMBL/GenBank/DDBJ whole genome shotgun (WGS) entry which is preliminary data.</text>
</comment>
<evidence type="ECO:0000256" key="1">
    <source>
        <dbReference type="ARBA" id="ARBA00004370"/>
    </source>
</evidence>
<reference evidence="13" key="1">
    <citation type="journal article" date="2019" name="Int. J. Syst. Evol. Microbiol.">
        <title>The Global Catalogue of Microorganisms (GCM) 10K type strain sequencing project: providing services to taxonomists for standard genome sequencing and annotation.</title>
        <authorList>
            <consortium name="The Broad Institute Genomics Platform"/>
            <consortium name="The Broad Institute Genome Sequencing Center for Infectious Disease"/>
            <person name="Wu L."/>
            <person name="Ma J."/>
        </authorList>
    </citation>
    <scope>NUCLEOTIDE SEQUENCE [LARGE SCALE GENOMIC DNA]</scope>
    <source>
        <strain evidence="13">CCUG 58127</strain>
    </source>
</reference>
<evidence type="ECO:0000256" key="5">
    <source>
        <dbReference type="ARBA" id="ARBA00023136"/>
    </source>
</evidence>
<organism evidence="12 13">
    <name type="scientific">Flexivirga alba</name>
    <dbReference type="NCBI Taxonomy" id="702742"/>
    <lineage>
        <taxon>Bacteria</taxon>
        <taxon>Bacillati</taxon>
        <taxon>Actinomycetota</taxon>
        <taxon>Actinomycetes</taxon>
        <taxon>Micrococcales</taxon>
        <taxon>Dermacoccaceae</taxon>
        <taxon>Flexivirga</taxon>
    </lineage>
</organism>
<gene>
    <name evidence="12" type="ORF">ACFQDH_10520</name>
</gene>
<evidence type="ECO:0000256" key="3">
    <source>
        <dbReference type="ARBA" id="ARBA00022729"/>
    </source>
</evidence>
<dbReference type="SUPFAM" id="SSF51306">
    <property type="entry name" value="LexA/Signal peptidase"/>
    <property type="match status" value="1"/>
</dbReference>
<feature type="domain" description="Laminin G" evidence="10">
    <location>
        <begin position="344"/>
        <end position="467"/>
    </location>
</feature>
<keyword evidence="12" id="KW-0378">Hydrolase</keyword>
<evidence type="ECO:0000256" key="8">
    <source>
        <dbReference type="SAM" id="MobiDB-lite"/>
    </source>
</evidence>
<dbReference type="Pfam" id="PF13385">
    <property type="entry name" value="Laminin_G_3"/>
    <property type="match status" value="1"/>
</dbReference>
<dbReference type="CDD" id="cd06462">
    <property type="entry name" value="Peptidase_S24_S26"/>
    <property type="match status" value="1"/>
</dbReference>
<dbReference type="Gene3D" id="2.60.120.200">
    <property type="match status" value="1"/>
</dbReference>
<evidence type="ECO:0000256" key="7">
    <source>
        <dbReference type="NCBIfam" id="TIGR02228"/>
    </source>
</evidence>
<dbReference type="SUPFAM" id="SSF49899">
    <property type="entry name" value="Concanavalin A-like lectins/glucanases"/>
    <property type="match status" value="1"/>
</dbReference>
<keyword evidence="2 9" id="KW-0812">Transmembrane</keyword>
<feature type="region of interest" description="Disordered" evidence="8">
    <location>
        <begin position="172"/>
        <end position="213"/>
    </location>
</feature>
<keyword evidence="6" id="KW-1015">Disulfide bond</keyword>
<dbReference type="InterPro" id="IPR001791">
    <property type="entry name" value="Laminin_G"/>
</dbReference>
<dbReference type="NCBIfam" id="TIGR02228">
    <property type="entry name" value="sigpep_I_arch"/>
    <property type="match status" value="1"/>
</dbReference>
<evidence type="ECO:0000313" key="12">
    <source>
        <dbReference type="EMBL" id="MFC6705687.1"/>
    </source>
</evidence>
<evidence type="ECO:0000256" key="6">
    <source>
        <dbReference type="ARBA" id="ARBA00023157"/>
    </source>
</evidence>
<evidence type="ECO:0000256" key="9">
    <source>
        <dbReference type="SAM" id="Phobius"/>
    </source>
</evidence>
<dbReference type="EC" id="3.4.21.89" evidence="7"/>